<dbReference type="InterPro" id="IPR026906">
    <property type="entry name" value="LRR_5"/>
</dbReference>
<gene>
    <name evidence="2" type="ORF">ACLFYP115_00153</name>
</gene>
<dbReference type="SUPFAM" id="SSF52058">
    <property type="entry name" value="L domain-like"/>
    <property type="match status" value="1"/>
</dbReference>
<dbReference type="Gene3D" id="3.80.10.10">
    <property type="entry name" value="Ribonuclease Inhibitor"/>
    <property type="match status" value="1"/>
</dbReference>
<dbReference type="Pfam" id="PF13306">
    <property type="entry name" value="LRR_5"/>
    <property type="match status" value="1"/>
</dbReference>
<organism evidence="2">
    <name type="scientific">Anaerostipes caccae</name>
    <dbReference type="NCBI Taxonomy" id="105841"/>
    <lineage>
        <taxon>Bacteria</taxon>
        <taxon>Bacillati</taxon>
        <taxon>Bacillota</taxon>
        <taxon>Clostridia</taxon>
        <taxon>Lachnospirales</taxon>
        <taxon>Lachnospiraceae</taxon>
        <taxon>Anaerostipes</taxon>
    </lineage>
</organism>
<sequence length="1806" mass="199732">MPFLFFEIMREGMRIMKEKKSGEVCGFTSRIRIAVQVFTLFMAVILACTYIEIYGAGLVPAYASPAVVKPEEGDGTADHPYKIGTAQELYWFAELVNSEKDKAACAVLTKDIEVNTGDVSGCDGKKEEGWQEWTPIGDFSSGGYEGTFDGQGHTISGLYFNDNEKRAGLFARLIGAEKDAPARVRNVGIVNSYINGEDVGGIAGQAQYAEIDQCFNTSMITSDNKVTCCLGGIVGESFDTYIHNCFNTGTVIGKNAMFSSVAGICGYSMSSSGKLNNCYYQAEKIDRAYNTGNQPIVTKTEGVSAEAFAAGKVTYLLNANDEAASDVWVQNVDNGNTPYGKIPEFKNASKAAAVYQVTAYNCDKTAPLKGVDAYSNNAAEHVATHIYNSSTGICSGCGKNHKEIAGSHSYDINHKCTVCGYVCPHTYDAEAQDGICIECGYGHEHEVTDFNEEHVCGVCGYFCKDHKYNKGTCSTCGYEHPEHTYEKGACMVCGFEHQEHQFEEGVCIICGYNCPHKYADGFCTICGVACTDHHYVNGFCNVCKGCESATDTDNDGILEIDNSGKLYWFAEQVNAGSSGMKAELTRDIVVNPNILKEDGSLVDGANDLRKWTPIGTKEKNYTGEFDGNGHTISGLYCTFRSDYSGLFGYISNATIKNIGVKDSWFYGKYYTGSICAYSTNNSLIGKCFNDGSTVIGTYGYIGGISGYSSQTDIRNCYNTGDISATESLGCNVGGICGGFSHYDSGSVENCSNTGKVSFAKITGVPKYYIGGICGFTYNQDFKNCYYLDDEESDELEGTTHKTREQFSSGEVTWLLDTSDGTVNHTNGWKQNLETKEPGFDKQGLLIYRLSYQKEDDPKRYIEYFDDSYDLKPLNLSGDWVYEGDTLDQKNKDGDSYIDLTATIYSDLTIKQLVPIRIKSDLPTDIAGTYPREFSTIYLCDYVENLENVGGIKSCEVTEGTVPPGLKLSESREDVGKIMGFCDEAGTYPVTFTLTGKYDQKKELKLVFKIAKAEGELKFKNYYQNHTYDGGPLEEPTNDNAETFTNREGEFSRRWFSGYNDGKIEGLEELQSAPKDVGIYTVQITKGETKNRKAVSATMKIEIKQAYIHHFLEELEITPYKGVYDGKSHDAVKIAGVSDDMKVQYSLNDSAFSEEMPQLTDKGSYKIAIQISGDNFYNKYIYYDKDRNPWISAGITEKELTSEMVQEIPGQIYTGNPITLEDDLSIIDEDHKLILGKDYEITGYSENTFAGSAAWVEIQGKNNYTGIVTQPFTIVKADRAPNIPDEEITVDYEVESVSEVDLPEDWEWTEESFDKELHVGETTATAEYMGEDKGNYKVESVEIQITRQECPHEHTELVHKSKPTYTEDGYTGDIQCIICNEIIEYGEVIPRLDPTDISGANVYGIHDLVYTGKAQTLHLEVVIKGETLKREQDYTIDYEDNTKVGKATVRITGTNGYTGTIIKSFLITKAEKAPNMPAGFLNVSYSNETVSDILLPEDWEWKESDKRKELIAGETVTAAAEYVGTDKDCYESTNVMMRITRLACAHKNTEVTGKTEASYAAEGYSGDVYCKICGRIVEKGRSIERLKPRSIAGASVYGIRTLNYTGKPQTLPIKVIVSGKTLSRDIDYTLSYKNNTKIGTAEVWIKGKNMYSGSIIKKFKISALKGRIYSVGSMKYQVISSAGTVKLIGSSRSKTSLKTLTISSSVKIGGKNFRITAIGDKAFKGYKKLKKVTVGNNIVSIGKESFSGCKSLKYIYIKTAKLKTMGKNAIKSINKKSVIKVPRKQLKKYKKLMKSRTGFKKTMKIRK</sequence>
<dbReference type="InterPro" id="IPR011493">
    <property type="entry name" value="GLUG"/>
</dbReference>
<accession>A0A6N2QZH7</accession>
<dbReference type="EMBL" id="CACRSQ010000002">
    <property type="protein sequence ID" value="VYS73847.1"/>
    <property type="molecule type" value="Genomic_DNA"/>
</dbReference>
<feature type="domain" description="GLUG" evidence="1">
    <location>
        <begin position="698"/>
        <end position="723"/>
    </location>
</feature>
<evidence type="ECO:0000259" key="1">
    <source>
        <dbReference type="Pfam" id="PF07581"/>
    </source>
</evidence>
<dbReference type="Pfam" id="PF07581">
    <property type="entry name" value="Glug"/>
    <property type="match status" value="1"/>
</dbReference>
<dbReference type="Gene3D" id="2.160.20.110">
    <property type="match status" value="2"/>
</dbReference>
<name>A0A6N2QZH7_9FIRM</name>
<evidence type="ECO:0000313" key="2">
    <source>
        <dbReference type="EMBL" id="VYS73847.1"/>
    </source>
</evidence>
<dbReference type="InterPro" id="IPR032675">
    <property type="entry name" value="LRR_dom_sf"/>
</dbReference>
<protein>
    <submittedName>
        <fullName evidence="2">The GLUG motif protein</fullName>
    </submittedName>
</protein>
<reference evidence="2" key="1">
    <citation type="submission" date="2019-11" db="EMBL/GenBank/DDBJ databases">
        <authorList>
            <person name="Feng L."/>
        </authorList>
    </citation>
    <scope>NUCLEOTIDE SEQUENCE</scope>
    <source>
        <strain evidence="2">AcaccaeLFYP115</strain>
    </source>
</reference>
<proteinExistence type="predicted"/>